<dbReference type="RefSeq" id="WP_223706228.1">
    <property type="nucleotide sequence ID" value="NZ_JAINUY010000004.1"/>
</dbReference>
<evidence type="ECO:0000313" key="3">
    <source>
        <dbReference type="Proteomes" id="UP001139366"/>
    </source>
</evidence>
<feature type="transmembrane region" description="Helical" evidence="1">
    <location>
        <begin position="121"/>
        <end position="142"/>
    </location>
</feature>
<evidence type="ECO:0000313" key="2">
    <source>
        <dbReference type="EMBL" id="MBZ4035599.1"/>
    </source>
</evidence>
<feature type="transmembrane region" description="Helical" evidence="1">
    <location>
        <begin position="68"/>
        <end position="87"/>
    </location>
</feature>
<gene>
    <name evidence="2" type="ORF">K6T82_12535</name>
</gene>
<evidence type="ECO:0008006" key="4">
    <source>
        <dbReference type="Google" id="ProtNLM"/>
    </source>
</evidence>
<keyword evidence="1" id="KW-0812">Transmembrane</keyword>
<proteinExistence type="predicted"/>
<evidence type="ECO:0000256" key="1">
    <source>
        <dbReference type="SAM" id="Phobius"/>
    </source>
</evidence>
<name>A0A9X1HBT6_9FLAO</name>
<feature type="transmembrane region" description="Helical" evidence="1">
    <location>
        <begin position="162"/>
        <end position="184"/>
    </location>
</feature>
<protein>
    <recommendedName>
        <fullName evidence="4">DUF3278 domain-containing protein</fullName>
    </recommendedName>
</protein>
<dbReference type="AlphaFoldDB" id="A0A9X1HBT6"/>
<dbReference type="EMBL" id="JAINUY010000004">
    <property type="protein sequence ID" value="MBZ4035599.1"/>
    <property type="molecule type" value="Genomic_DNA"/>
</dbReference>
<organism evidence="2 3">
    <name type="scientific">Flavobacterium potami</name>
    <dbReference type="NCBI Taxonomy" id="2872310"/>
    <lineage>
        <taxon>Bacteria</taxon>
        <taxon>Pseudomonadati</taxon>
        <taxon>Bacteroidota</taxon>
        <taxon>Flavobacteriia</taxon>
        <taxon>Flavobacteriales</taxon>
        <taxon>Flavobacteriaceae</taxon>
        <taxon>Flavobacterium</taxon>
    </lineage>
</organism>
<feature type="transmembrane region" description="Helical" evidence="1">
    <location>
        <begin position="45"/>
        <end position="62"/>
    </location>
</feature>
<sequence length="205" mass="24095">MDFNDIQNAWNNEKTENVVLPNNLEKINSANTPLGKIKRNLRNDLITQTIAVVVVGVTPYLYGFSQKWIAPFYLLFSIFFAICVYYLTKLYFFYKRLNNITLKTKDSLYETYFDVRLNMELYKTFGFALTPFLVLFLLGFLYEKFSMKPGRFQITDFSNGQLISVFVTVVFAILFMGFSLEWSVKCFYGKYAKEIKKVIDELKEE</sequence>
<accession>A0A9X1HBT6</accession>
<keyword evidence="3" id="KW-1185">Reference proteome</keyword>
<reference evidence="2 3" key="1">
    <citation type="journal article" date="2023" name="Antonie Van Leeuwenhoek">
        <title>Flavobacterium potami sp. nov., a multi-metal resistance genes harbouring bacterium isolated from shallow river silt.</title>
        <authorList>
            <person name="Li S."/>
            <person name="Mao S."/>
            <person name="Mu W."/>
            <person name="Guo B."/>
            <person name="Li C."/>
            <person name="Zhu Q."/>
            <person name="Hou X."/>
            <person name="Zhao Y."/>
            <person name="Wei S."/>
            <person name="Liu H."/>
            <person name="Liu A."/>
        </authorList>
    </citation>
    <scope>NUCLEOTIDE SEQUENCE [LARGE SCALE GENOMIC DNA]</scope>
    <source>
        <strain evidence="2 3">17A</strain>
    </source>
</reference>
<comment type="caution">
    <text evidence="2">The sequence shown here is derived from an EMBL/GenBank/DDBJ whole genome shotgun (WGS) entry which is preliminary data.</text>
</comment>
<keyword evidence="1" id="KW-0472">Membrane</keyword>
<keyword evidence="1" id="KW-1133">Transmembrane helix</keyword>
<dbReference type="Proteomes" id="UP001139366">
    <property type="component" value="Unassembled WGS sequence"/>
</dbReference>